<protein>
    <submittedName>
        <fullName evidence="2">Uncharacterized protein</fullName>
    </submittedName>
</protein>
<keyword evidence="3" id="KW-1185">Reference proteome</keyword>
<feature type="compositionally biased region" description="Polar residues" evidence="1">
    <location>
        <begin position="45"/>
        <end position="56"/>
    </location>
</feature>
<sequence length="751" mass="82292">MKQSCNPARTGRPGKHSEFQHLLGQGRVPGQGAQIEDRGDRASAPQATEPNTSTTSENVALTFNQGHGQLGISVLPAVPNLQESAALIEQDCTSLQRPPPTLSQMTGGQPIAKGQNINNRAGSTQHEGPGFMQYTTSPEQTPNVCTPTGGVPQNTFPSPIRIPASLRVPPKQHPPSGSSSCIINGSPDCHIPSHQPHLQQTWQTEHGISQTTVSHQNPPVPTPYIASTTSQHNQYLPVHGPHFSAPRAFEPSGMSLPLPPCVFDAVNAALQSLRTGLEAAHVDICKHYQDIKISMGSACIQEVGDLYYQWMAERDHLCQKISALEAQRPHNIKKLEEENVYLGQIIHQLQQHNVSLMDNKKGWETQKCQLLSESMVSADREQVESEQNGHAATAILKVSPSFSKVMKDSFRANMCAYAEAKVIAMDSRSTQAQIKVSEFEAQLNRLLTRFTKEIHSIARQYDTDEEIDQLKDESVPSPILALHSLAETPSCEPSQSEGQVGHVVTVELETCETAEVPYHEEFRAQSSMSPRRSGSVPILPDELSYLEQILDAPSARPLSVSINSRRSISVTQTGISEELNEEQQVKSIMSPTSKWLASISEQDLDSPSHKKARSSTESTMNSASSHKPLLDGYMPDVTEPAFVEEPITKELGSKDLVQANSHFGIRHIPVVFEDEPTNSTLFCRLCLIIQNDGDISMELHDASKLQHFVSNCDASVLINHVLSMHPEAAETLGSMSTEQLAEIHASLLEDQ</sequence>
<organism evidence="2 3">
    <name type="scientific">Sphaerobolus stellatus (strain SS14)</name>
    <dbReference type="NCBI Taxonomy" id="990650"/>
    <lineage>
        <taxon>Eukaryota</taxon>
        <taxon>Fungi</taxon>
        <taxon>Dikarya</taxon>
        <taxon>Basidiomycota</taxon>
        <taxon>Agaricomycotina</taxon>
        <taxon>Agaricomycetes</taxon>
        <taxon>Phallomycetidae</taxon>
        <taxon>Geastrales</taxon>
        <taxon>Sphaerobolaceae</taxon>
        <taxon>Sphaerobolus</taxon>
    </lineage>
</organism>
<evidence type="ECO:0000313" key="3">
    <source>
        <dbReference type="Proteomes" id="UP000054279"/>
    </source>
</evidence>
<feature type="compositionally biased region" description="Low complexity" evidence="1">
    <location>
        <begin position="615"/>
        <end position="625"/>
    </location>
</feature>
<reference evidence="2 3" key="1">
    <citation type="submission" date="2014-06" db="EMBL/GenBank/DDBJ databases">
        <title>Evolutionary Origins and Diversification of the Mycorrhizal Mutualists.</title>
        <authorList>
            <consortium name="DOE Joint Genome Institute"/>
            <consortium name="Mycorrhizal Genomics Consortium"/>
            <person name="Kohler A."/>
            <person name="Kuo A."/>
            <person name="Nagy L.G."/>
            <person name="Floudas D."/>
            <person name="Copeland A."/>
            <person name="Barry K.W."/>
            <person name="Cichocki N."/>
            <person name="Veneault-Fourrey C."/>
            <person name="LaButti K."/>
            <person name="Lindquist E.A."/>
            <person name="Lipzen A."/>
            <person name="Lundell T."/>
            <person name="Morin E."/>
            <person name="Murat C."/>
            <person name="Riley R."/>
            <person name="Ohm R."/>
            <person name="Sun H."/>
            <person name="Tunlid A."/>
            <person name="Henrissat B."/>
            <person name="Grigoriev I.V."/>
            <person name="Hibbett D.S."/>
            <person name="Martin F."/>
        </authorList>
    </citation>
    <scope>NUCLEOTIDE SEQUENCE [LARGE SCALE GENOMIC DNA]</scope>
    <source>
        <strain evidence="2 3">SS14</strain>
    </source>
</reference>
<name>A0A0C9VU49_SPHS4</name>
<evidence type="ECO:0000313" key="2">
    <source>
        <dbReference type="EMBL" id="KIJ41721.1"/>
    </source>
</evidence>
<dbReference type="EMBL" id="KN837135">
    <property type="protein sequence ID" value="KIJ41721.1"/>
    <property type="molecule type" value="Genomic_DNA"/>
</dbReference>
<proteinExistence type="predicted"/>
<accession>A0A0C9VU49</accession>
<feature type="region of interest" description="Disordered" evidence="1">
    <location>
        <begin position="1"/>
        <end position="56"/>
    </location>
</feature>
<dbReference type="AlphaFoldDB" id="A0A0C9VU49"/>
<evidence type="ECO:0000256" key="1">
    <source>
        <dbReference type="SAM" id="MobiDB-lite"/>
    </source>
</evidence>
<feature type="region of interest" description="Disordered" evidence="1">
    <location>
        <begin position="600"/>
        <end position="631"/>
    </location>
</feature>
<gene>
    <name evidence="2" type="ORF">M422DRAFT_255343</name>
</gene>
<dbReference type="HOGENOM" id="CLU_370525_0_0_1"/>
<dbReference type="Proteomes" id="UP000054279">
    <property type="component" value="Unassembled WGS sequence"/>
</dbReference>